<dbReference type="InterPro" id="IPR017583">
    <property type="entry name" value="Tagatose/fructose_Pkinase"/>
</dbReference>
<dbReference type="NCBIfam" id="TIGR03828">
    <property type="entry name" value="pfkB"/>
    <property type="match status" value="1"/>
</dbReference>
<dbReference type="GO" id="GO:0005524">
    <property type="term" value="F:ATP binding"/>
    <property type="evidence" value="ECO:0007669"/>
    <property type="project" value="UniProtKB-KW"/>
</dbReference>
<name>A0A0Z8DYB2_STRSU</name>
<protein>
    <recommendedName>
        <fullName evidence="6">Tagatose-6-phosphate kinase</fullName>
        <ecNumber evidence="6">2.7.1.144</ecNumber>
    </recommendedName>
</protein>
<dbReference type="Pfam" id="PF00294">
    <property type="entry name" value="PfkB"/>
    <property type="match status" value="1"/>
</dbReference>
<dbReference type="GO" id="GO:2001059">
    <property type="term" value="P:D-tagatose 6-phosphate catabolic process"/>
    <property type="evidence" value="ECO:0007669"/>
    <property type="project" value="UniProtKB-UniPathway"/>
</dbReference>
<dbReference type="PANTHER" id="PTHR46566">
    <property type="entry name" value="1-PHOSPHOFRUCTOKINASE-RELATED"/>
    <property type="match status" value="1"/>
</dbReference>
<evidence type="ECO:0000256" key="4">
    <source>
        <dbReference type="ARBA" id="ARBA00022777"/>
    </source>
</evidence>
<keyword evidence="3 6" id="KW-0547">Nucleotide-binding</keyword>
<dbReference type="NCBIfam" id="TIGR03168">
    <property type="entry name" value="1-PFK"/>
    <property type="match status" value="1"/>
</dbReference>
<comment type="similarity">
    <text evidence="6">Belongs to the carbohydrate kinase PfkB family. LacC subfamily.</text>
</comment>
<dbReference type="SUPFAM" id="SSF53613">
    <property type="entry name" value="Ribokinase-like"/>
    <property type="match status" value="1"/>
</dbReference>
<dbReference type="GO" id="GO:0005829">
    <property type="term" value="C:cytosol"/>
    <property type="evidence" value="ECO:0007669"/>
    <property type="project" value="TreeGrafter"/>
</dbReference>
<dbReference type="GO" id="GO:0005988">
    <property type="term" value="P:lactose metabolic process"/>
    <property type="evidence" value="ECO:0007669"/>
    <property type="project" value="UniProtKB-KW"/>
</dbReference>
<evidence type="ECO:0000256" key="3">
    <source>
        <dbReference type="ARBA" id="ARBA00022741"/>
    </source>
</evidence>
<feature type="domain" description="Carbohydrate kinase PfkB" evidence="7">
    <location>
        <begin position="15"/>
        <end position="292"/>
    </location>
</feature>
<keyword evidence="5 6" id="KW-0067">ATP-binding</keyword>
<dbReference type="CDD" id="cd01164">
    <property type="entry name" value="FruK_PfkB_like"/>
    <property type="match status" value="1"/>
</dbReference>
<keyword evidence="4 8" id="KW-0418">Kinase</keyword>
<dbReference type="Gene3D" id="3.40.1190.20">
    <property type="match status" value="1"/>
</dbReference>
<dbReference type="GO" id="GO:0009024">
    <property type="term" value="F:tagatose-6-phosphate kinase activity"/>
    <property type="evidence" value="ECO:0007669"/>
    <property type="project" value="UniProtKB-EC"/>
</dbReference>
<dbReference type="PIRSF" id="PIRSF000535">
    <property type="entry name" value="1PFK/6PFK/LacC"/>
    <property type="match status" value="1"/>
</dbReference>
<evidence type="ECO:0000256" key="6">
    <source>
        <dbReference type="PIRNR" id="PIRNR000535"/>
    </source>
</evidence>
<evidence type="ECO:0000256" key="2">
    <source>
        <dbReference type="ARBA" id="ARBA00022679"/>
    </source>
</evidence>
<dbReference type="Proteomes" id="UP000073434">
    <property type="component" value="Unassembled WGS sequence"/>
</dbReference>
<comment type="pathway">
    <text evidence="6">Carbohydrate metabolism; D-tagatose 6-phosphate degradation; D-glyceraldehyde 3-phosphate and glycerone phosphate from D-tagatose 6-phosphate: step 1/2.</text>
</comment>
<dbReference type="GO" id="GO:0008662">
    <property type="term" value="F:1-phosphofructokinase activity"/>
    <property type="evidence" value="ECO:0007669"/>
    <property type="project" value="InterPro"/>
</dbReference>
<sequence length="311" mass="33967">MGIYTLTMNPAIDMFIKTNQLKNNIVNRTLYDELQPNGKGVNVSLILKMLDIPNTAFGFSAGFTGQFIKDELVAKGITEEFIDVEGITRINVFTQVLETSEEYKLVNKGPEISPSAQDALLEKIRLLGLNDYLVISGSLPRGIDSSYLVKIAEITNENNVSLILDISDPVILTCLKYKPYLIKPNDEEIAQWFEVQDISEDDILEYGKSLQDLGARNVLISLGSKGAVMFTDSGEIFTCNAPKGEVVNTACAGDTTLGTFLGSKILGLSTEKSLIKAVAAGSSTAFRSGLTDFSDVDELSKQILLKKMEVK</sequence>
<reference evidence="8 9" key="1">
    <citation type="submission" date="2016-02" db="EMBL/GenBank/DDBJ databases">
        <authorList>
            <consortium name="Pathogen Informatics"/>
        </authorList>
    </citation>
    <scope>NUCLEOTIDE SEQUENCE [LARGE SCALE GENOMIC DNA]</scope>
    <source>
        <strain evidence="8 9">LSS23</strain>
    </source>
</reference>
<dbReference type="AlphaFoldDB" id="A0A0Z8DYB2"/>
<dbReference type="UniPathway" id="UPA00704">
    <property type="reaction ID" value="UER00715"/>
</dbReference>
<keyword evidence="2 6" id="KW-0808">Transferase</keyword>
<gene>
    <name evidence="8" type="primary">fruK</name>
    <name evidence="8" type="ORF">ERS132385_01066</name>
</gene>
<evidence type="ECO:0000256" key="5">
    <source>
        <dbReference type="ARBA" id="ARBA00022840"/>
    </source>
</evidence>
<comment type="catalytic activity">
    <reaction evidence="6">
        <text>D-tagatofuranose 6-phosphate + ATP = D-tagatofuranose 1,6-bisphosphate + ADP + H(+)</text>
        <dbReference type="Rhea" id="RHEA:12420"/>
        <dbReference type="ChEBI" id="CHEBI:15378"/>
        <dbReference type="ChEBI" id="CHEBI:30616"/>
        <dbReference type="ChEBI" id="CHEBI:58694"/>
        <dbReference type="ChEBI" id="CHEBI:58695"/>
        <dbReference type="ChEBI" id="CHEBI:456216"/>
        <dbReference type="EC" id="2.7.1.144"/>
    </reaction>
</comment>
<evidence type="ECO:0000313" key="8">
    <source>
        <dbReference type="EMBL" id="CYU51880.1"/>
    </source>
</evidence>
<organism evidence="8 9">
    <name type="scientific">Streptococcus suis</name>
    <dbReference type="NCBI Taxonomy" id="1307"/>
    <lineage>
        <taxon>Bacteria</taxon>
        <taxon>Bacillati</taxon>
        <taxon>Bacillota</taxon>
        <taxon>Bacilli</taxon>
        <taxon>Lactobacillales</taxon>
        <taxon>Streptococcaceae</taxon>
        <taxon>Streptococcus</taxon>
    </lineage>
</organism>
<dbReference type="EMBL" id="FIFW01000008">
    <property type="protein sequence ID" value="CYU51880.1"/>
    <property type="molecule type" value="Genomic_DNA"/>
</dbReference>
<evidence type="ECO:0000256" key="1">
    <source>
        <dbReference type="ARBA" id="ARBA00005380"/>
    </source>
</evidence>
<comment type="similarity">
    <text evidence="1">Belongs to the carbohydrate kinase pfkB family.</text>
</comment>
<dbReference type="InterPro" id="IPR022463">
    <property type="entry name" value="1-PFruKinase"/>
</dbReference>
<proteinExistence type="inferred from homology"/>
<evidence type="ECO:0000259" key="7">
    <source>
        <dbReference type="Pfam" id="PF00294"/>
    </source>
</evidence>
<dbReference type="EC" id="2.7.1.144" evidence="6"/>
<dbReference type="InterPro" id="IPR029056">
    <property type="entry name" value="Ribokinase-like"/>
</dbReference>
<dbReference type="InterPro" id="IPR011611">
    <property type="entry name" value="PfkB_dom"/>
</dbReference>
<dbReference type="PANTHER" id="PTHR46566:SF1">
    <property type="entry name" value="1-PHOSPHOFRUCTOKINASE"/>
    <property type="match status" value="1"/>
</dbReference>
<accession>A0A0Z8DYB2</accession>
<evidence type="ECO:0000313" key="9">
    <source>
        <dbReference type="Proteomes" id="UP000073434"/>
    </source>
</evidence>
<keyword evidence="6" id="KW-0423">Lactose metabolism</keyword>
<dbReference type="RefSeq" id="WP_014638153.1">
    <property type="nucleotide sequence ID" value="NZ_CEEW01000076.1"/>
</dbReference>